<evidence type="ECO:0000256" key="1">
    <source>
        <dbReference type="ARBA" id="ARBA00004479"/>
    </source>
</evidence>
<dbReference type="EMBL" id="JAIZAY010000010">
    <property type="protein sequence ID" value="KAJ8035182.1"/>
    <property type="molecule type" value="Genomic_DNA"/>
</dbReference>
<keyword evidence="2 6" id="KW-0472">Membrane</keyword>
<dbReference type="SUPFAM" id="SSF48726">
    <property type="entry name" value="Immunoglobulin"/>
    <property type="match status" value="3"/>
</dbReference>
<dbReference type="CDD" id="cd00096">
    <property type="entry name" value="Ig"/>
    <property type="match status" value="1"/>
</dbReference>
<organism evidence="9 10">
    <name type="scientific">Holothuria leucospilota</name>
    <name type="common">Black long sea cucumber</name>
    <name type="synonym">Mertensiothuria leucospilota</name>
    <dbReference type="NCBI Taxonomy" id="206669"/>
    <lineage>
        <taxon>Eukaryota</taxon>
        <taxon>Metazoa</taxon>
        <taxon>Echinodermata</taxon>
        <taxon>Eleutherozoa</taxon>
        <taxon>Echinozoa</taxon>
        <taxon>Holothuroidea</taxon>
        <taxon>Aspidochirotacea</taxon>
        <taxon>Aspidochirotida</taxon>
        <taxon>Holothuriidae</taxon>
        <taxon>Holothuria</taxon>
    </lineage>
</organism>
<dbReference type="InterPro" id="IPR051275">
    <property type="entry name" value="Cell_adhesion_signaling"/>
</dbReference>
<sequence length="474" mass="53632">MVSILQNLSALLFVSGIRLAFPVKKHEALLEDIAVLKCHIDDWNTFHTIVWNKDEQLVVRLSTIDWLSKNGKYNAIRDSDDFLLRILDVQFQDAGVYKCETYYTGISNKVHQEDFELQVQGNPRLFNKETIFTEGDVAVKICCVNITTTFELPKIHWFIQNHDNFESYIEDEREPSTKFSTHDEFCNELSFLSTRRQHGKYLTCLVKNQLNLTDEVILNVLYPASVSLHVSGFHVTESHGFTIKENSAMKITCKSDANPPTNTTLQEKTNSGWNLLRADSSFSFQNETTVINVYNFQNVTRSFSGHYRCVANNSISNFSVGTIEVLYSTPLKKDNQSGIFFIFFILVVVISAFTVTVTVLIYNRKLSALDAEWPILAFESGSVAHIPCMVRGETKAYFWRRGSAYNISEHVAANVHGVPDEFANATQGKLTVNGDGSLAIYDISPEDDDTYFCRVVTQTSEHYGGVTIYSQGVV</sequence>
<evidence type="ECO:0000256" key="5">
    <source>
        <dbReference type="ARBA" id="ARBA00023319"/>
    </source>
</evidence>
<evidence type="ECO:0000313" key="10">
    <source>
        <dbReference type="Proteomes" id="UP001152320"/>
    </source>
</evidence>
<dbReference type="PROSITE" id="PS50835">
    <property type="entry name" value="IG_LIKE"/>
    <property type="match status" value="4"/>
</dbReference>
<accession>A0A9Q1BYQ4</accession>
<keyword evidence="6" id="KW-1133">Transmembrane helix</keyword>
<protein>
    <submittedName>
        <fullName evidence="9">Cell adhesion molecule 2</fullName>
    </submittedName>
</protein>
<gene>
    <name evidence="9" type="ORF">HOLleu_22324</name>
</gene>
<dbReference type="PANTHER" id="PTHR11640">
    <property type="entry name" value="NEPHRIN"/>
    <property type="match status" value="1"/>
</dbReference>
<dbReference type="OrthoDB" id="8718740at2759"/>
<feature type="chain" id="PRO_5040472031" evidence="7">
    <location>
        <begin position="21"/>
        <end position="474"/>
    </location>
</feature>
<dbReference type="Pfam" id="PF00047">
    <property type="entry name" value="ig"/>
    <property type="match status" value="1"/>
</dbReference>
<keyword evidence="10" id="KW-1185">Reference proteome</keyword>
<keyword evidence="3" id="KW-1015">Disulfide bond</keyword>
<dbReference type="SMART" id="SM00409">
    <property type="entry name" value="IG"/>
    <property type="match status" value="4"/>
</dbReference>
<feature type="domain" description="Ig-like" evidence="8">
    <location>
        <begin position="123"/>
        <end position="219"/>
    </location>
</feature>
<dbReference type="InterPro" id="IPR013783">
    <property type="entry name" value="Ig-like_fold"/>
</dbReference>
<comment type="caution">
    <text evidence="9">The sequence shown here is derived from an EMBL/GenBank/DDBJ whole genome shotgun (WGS) entry which is preliminary data.</text>
</comment>
<evidence type="ECO:0000256" key="4">
    <source>
        <dbReference type="ARBA" id="ARBA00023180"/>
    </source>
</evidence>
<dbReference type="InterPro" id="IPR003599">
    <property type="entry name" value="Ig_sub"/>
</dbReference>
<evidence type="ECO:0000313" key="9">
    <source>
        <dbReference type="EMBL" id="KAJ8035182.1"/>
    </source>
</evidence>
<feature type="domain" description="Ig-like" evidence="8">
    <location>
        <begin position="381"/>
        <end position="455"/>
    </location>
</feature>
<keyword evidence="6" id="KW-0812">Transmembrane</keyword>
<reference evidence="9" key="1">
    <citation type="submission" date="2021-10" db="EMBL/GenBank/DDBJ databases">
        <title>Tropical sea cucumber genome reveals ecological adaptation and Cuvierian tubules defense mechanism.</title>
        <authorList>
            <person name="Chen T."/>
        </authorList>
    </citation>
    <scope>NUCLEOTIDE SEQUENCE</scope>
    <source>
        <strain evidence="9">Nanhai2018</strain>
        <tissue evidence="9">Muscle</tissue>
    </source>
</reference>
<dbReference type="PANTHER" id="PTHR11640:SF31">
    <property type="entry name" value="IRREGULAR CHIASM C-ROUGHEST PROTEIN-RELATED"/>
    <property type="match status" value="1"/>
</dbReference>
<dbReference type="InterPro" id="IPR013151">
    <property type="entry name" value="Immunoglobulin_dom"/>
</dbReference>
<evidence type="ECO:0000259" key="8">
    <source>
        <dbReference type="PROSITE" id="PS50835"/>
    </source>
</evidence>
<keyword evidence="7" id="KW-0732">Signal</keyword>
<keyword evidence="5" id="KW-0393">Immunoglobulin domain</keyword>
<feature type="transmembrane region" description="Helical" evidence="6">
    <location>
        <begin position="338"/>
        <end position="362"/>
    </location>
</feature>
<name>A0A9Q1BYQ4_HOLLE</name>
<dbReference type="InterPro" id="IPR007110">
    <property type="entry name" value="Ig-like_dom"/>
</dbReference>
<dbReference type="GO" id="GO:0098609">
    <property type="term" value="P:cell-cell adhesion"/>
    <property type="evidence" value="ECO:0007669"/>
    <property type="project" value="TreeGrafter"/>
</dbReference>
<dbReference type="Gene3D" id="2.60.40.10">
    <property type="entry name" value="Immunoglobulins"/>
    <property type="match status" value="4"/>
</dbReference>
<dbReference type="GO" id="GO:0050839">
    <property type="term" value="F:cell adhesion molecule binding"/>
    <property type="evidence" value="ECO:0007669"/>
    <property type="project" value="TreeGrafter"/>
</dbReference>
<dbReference type="GO" id="GO:0005911">
    <property type="term" value="C:cell-cell junction"/>
    <property type="evidence" value="ECO:0007669"/>
    <property type="project" value="TreeGrafter"/>
</dbReference>
<keyword evidence="4" id="KW-0325">Glycoprotein</keyword>
<dbReference type="GO" id="GO:0005886">
    <property type="term" value="C:plasma membrane"/>
    <property type="evidence" value="ECO:0007669"/>
    <property type="project" value="TreeGrafter"/>
</dbReference>
<feature type="domain" description="Ig-like" evidence="8">
    <location>
        <begin position="223"/>
        <end position="321"/>
    </location>
</feature>
<dbReference type="AlphaFoldDB" id="A0A9Q1BYQ4"/>
<evidence type="ECO:0000256" key="3">
    <source>
        <dbReference type="ARBA" id="ARBA00023157"/>
    </source>
</evidence>
<dbReference type="Proteomes" id="UP001152320">
    <property type="component" value="Chromosome 10"/>
</dbReference>
<feature type="signal peptide" evidence="7">
    <location>
        <begin position="1"/>
        <end position="20"/>
    </location>
</feature>
<evidence type="ECO:0000256" key="7">
    <source>
        <dbReference type="SAM" id="SignalP"/>
    </source>
</evidence>
<dbReference type="InterPro" id="IPR036179">
    <property type="entry name" value="Ig-like_dom_sf"/>
</dbReference>
<evidence type="ECO:0000256" key="2">
    <source>
        <dbReference type="ARBA" id="ARBA00023136"/>
    </source>
</evidence>
<comment type="subcellular location">
    <subcellularLocation>
        <location evidence="1">Membrane</location>
        <topology evidence="1">Single-pass type I membrane protein</topology>
    </subcellularLocation>
</comment>
<evidence type="ECO:0000256" key="6">
    <source>
        <dbReference type="SAM" id="Phobius"/>
    </source>
</evidence>
<feature type="domain" description="Ig-like" evidence="8">
    <location>
        <begin position="31"/>
        <end position="116"/>
    </location>
</feature>
<proteinExistence type="predicted"/>